<protein>
    <submittedName>
        <fullName evidence="1">Uncharacterized protein</fullName>
    </submittedName>
</protein>
<organism evidence="1 2">
    <name type="scientific">Candidatus Nitrosomaritimum aestuariumsis</name>
    <dbReference type="NCBI Taxonomy" id="3342354"/>
    <lineage>
        <taxon>Archaea</taxon>
        <taxon>Nitrososphaerota</taxon>
        <taxon>Nitrososphaeria</taxon>
        <taxon>Nitrosopumilales</taxon>
        <taxon>Nitrosopumilaceae</taxon>
        <taxon>Candidatus Nitrosomaritimum</taxon>
    </lineage>
</organism>
<accession>A0AC60W0F4</accession>
<evidence type="ECO:0000313" key="2">
    <source>
        <dbReference type="Proteomes" id="UP000559653"/>
    </source>
</evidence>
<name>A0AC60W0F4_9ARCH</name>
<reference evidence="1 2" key="1">
    <citation type="journal article" date="2020" name="Appl. Environ. Microbiol.">
        <title>Genomic Characteristics of a Novel Species of Ammonia-Oxidizing Archaea from the Jiulong River Estuary.</title>
        <authorList>
            <person name="Zou D."/>
            <person name="Wan R."/>
            <person name="Han L."/>
            <person name="Xu M.N."/>
            <person name="Liu Y."/>
            <person name="Liu H."/>
            <person name="Kao S.J."/>
            <person name="Li M."/>
        </authorList>
    </citation>
    <scope>NUCLEOTIDE SEQUENCE [LARGE SCALE GENOMIC DNA]</scope>
    <source>
        <strain evidence="1">W1bin1</strain>
    </source>
</reference>
<comment type="caution">
    <text evidence="1">The sequence shown here is derived from an EMBL/GenBank/DDBJ whole genome shotgun (WGS) entry which is preliminary data.</text>
</comment>
<sequence length="125" mass="15084">MHKDPLHPIHLEDYPKLFDYVLTAKGLIYFNKLKRSYFLQKKLTMDEYNKLRLLYIYYSTANKNTQEVSMWKKICASLDEKGIFEKNMYLSKQDLKDQELIIENPEYVAGLYKRHIDFLKNSKSF</sequence>
<dbReference type="EMBL" id="JACEMZ010000074">
    <property type="protein sequence ID" value="MBA4453101.1"/>
    <property type="molecule type" value="Genomic_DNA"/>
</dbReference>
<proteinExistence type="predicted"/>
<dbReference type="Proteomes" id="UP000559653">
    <property type="component" value="Unassembled WGS sequence"/>
</dbReference>
<gene>
    <name evidence="1" type="ORF">H2B03_08070</name>
</gene>
<evidence type="ECO:0000313" key="1">
    <source>
        <dbReference type="EMBL" id="MBA4453101.1"/>
    </source>
</evidence>